<keyword evidence="1" id="KW-1133">Transmembrane helix</keyword>
<keyword evidence="1" id="KW-0812">Transmembrane</keyword>
<proteinExistence type="predicted"/>
<name>A0ABQ6MII3_9STRA</name>
<sequence>MASLLSVLSRPISMPPPDFFLLLKAWFVSAVAFFVTMFFYICNPVLRAKHEIHQVRRAMFVLRWSTLTSIALVLPLIFLNSPAVEAPLYNPLTSFVGFGSDSVATRSDTFSTSENPSRGKLSWNFSVCRPIFGLLALVVCLVVDNHKFFRCVACSMVLFQVCADAIAAIDIGRALDLLSLKCAATPDSEDCTNGKSSESPWGESELVWLKNRDVLASALNLYSLFTVLFLGTAIGFTHNRYAYSQLHPTHDQNLNLWKELDKIGFTHAGYMLTKASKKRRQPAKKRI</sequence>
<keyword evidence="1" id="KW-0472">Membrane</keyword>
<accession>A0ABQ6MII3</accession>
<feature type="transmembrane region" description="Helical" evidence="1">
    <location>
        <begin position="121"/>
        <end position="143"/>
    </location>
</feature>
<feature type="transmembrane region" description="Helical" evidence="1">
    <location>
        <begin position="20"/>
        <end position="41"/>
    </location>
</feature>
<dbReference type="Proteomes" id="UP001165060">
    <property type="component" value="Unassembled WGS sequence"/>
</dbReference>
<organism evidence="2 3">
    <name type="scientific">Tetraparma gracilis</name>
    <dbReference type="NCBI Taxonomy" id="2962635"/>
    <lineage>
        <taxon>Eukaryota</taxon>
        <taxon>Sar</taxon>
        <taxon>Stramenopiles</taxon>
        <taxon>Ochrophyta</taxon>
        <taxon>Bolidophyceae</taxon>
        <taxon>Parmales</taxon>
        <taxon>Triparmaceae</taxon>
        <taxon>Tetraparma</taxon>
    </lineage>
</organism>
<gene>
    <name evidence="2" type="ORF">TeGR_g10785</name>
</gene>
<dbReference type="EMBL" id="BRYB01004194">
    <property type="protein sequence ID" value="GMI27173.1"/>
    <property type="molecule type" value="Genomic_DNA"/>
</dbReference>
<comment type="caution">
    <text evidence="2">The sequence shown here is derived from an EMBL/GenBank/DDBJ whole genome shotgun (WGS) entry which is preliminary data.</text>
</comment>
<evidence type="ECO:0000313" key="2">
    <source>
        <dbReference type="EMBL" id="GMI27173.1"/>
    </source>
</evidence>
<feature type="transmembrane region" description="Helical" evidence="1">
    <location>
        <begin position="61"/>
        <end position="79"/>
    </location>
</feature>
<evidence type="ECO:0000256" key="1">
    <source>
        <dbReference type="SAM" id="Phobius"/>
    </source>
</evidence>
<protein>
    <submittedName>
        <fullName evidence="2">Uncharacterized protein</fullName>
    </submittedName>
</protein>
<reference evidence="2 3" key="1">
    <citation type="journal article" date="2023" name="Commun. Biol.">
        <title>Genome analysis of Parmales, the sister group of diatoms, reveals the evolutionary specialization of diatoms from phago-mixotrophs to photoautotrophs.</title>
        <authorList>
            <person name="Ban H."/>
            <person name="Sato S."/>
            <person name="Yoshikawa S."/>
            <person name="Yamada K."/>
            <person name="Nakamura Y."/>
            <person name="Ichinomiya M."/>
            <person name="Sato N."/>
            <person name="Blanc-Mathieu R."/>
            <person name="Endo H."/>
            <person name="Kuwata A."/>
            <person name="Ogata H."/>
        </authorList>
    </citation>
    <scope>NUCLEOTIDE SEQUENCE [LARGE SCALE GENOMIC DNA]</scope>
</reference>
<keyword evidence="3" id="KW-1185">Reference proteome</keyword>
<feature type="transmembrane region" description="Helical" evidence="1">
    <location>
        <begin position="148"/>
        <end position="169"/>
    </location>
</feature>
<evidence type="ECO:0000313" key="3">
    <source>
        <dbReference type="Proteomes" id="UP001165060"/>
    </source>
</evidence>
<feature type="transmembrane region" description="Helical" evidence="1">
    <location>
        <begin position="214"/>
        <end position="236"/>
    </location>
</feature>